<evidence type="ECO:0000313" key="12">
    <source>
        <dbReference type="EMBL" id="SDJ16198.1"/>
    </source>
</evidence>
<dbReference type="Pfam" id="PF07992">
    <property type="entry name" value="Pyr_redox_2"/>
    <property type="match status" value="1"/>
</dbReference>
<comment type="cofactor">
    <cofactor evidence="1">
        <name>FMN</name>
        <dbReference type="ChEBI" id="CHEBI:58210"/>
    </cofactor>
</comment>
<evidence type="ECO:0000256" key="4">
    <source>
        <dbReference type="ARBA" id="ARBA00022630"/>
    </source>
</evidence>
<dbReference type="GO" id="GO:0051536">
    <property type="term" value="F:iron-sulfur cluster binding"/>
    <property type="evidence" value="ECO:0007669"/>
    <property type="project" value="UniProtKB-KW"/>
</dbReference>
<evidence type="ECO:0000259" key="10">
    <source>
        <dbReference type="Pfam" id="PF00724"/>
    </source>
</evidence>
<keyword evidence="5" id="KW-0288">FMN</keyword>
<dbReference type="Gene3D" id="3.20.20.70">
    <property type="entry name" value="Aldolase class I"/>
    <property type="match status" value="1"/>
</dbReference>
<dbReference type="SUPFAM" id="SSF51395">
    <property type="entry name" value="FMN-linked oxidoreductases"/>
    <property type="match status" value="1"/>
</dbReference>
<dbReference type="GO" id="GO:0010181">
    <property type="term" value="F:FMN binding"/>
    <property type="evidence" value="ECO:0007669"/>
    <property type="project" value="InterPro"/>
</dbReference>
<dbReference type="PANTHER" id="PTHR42917">
    <property type="entry name" value="2,4-DIENOYL-COA REDUCTASE"/>
    <property type="match status" value="1"/>
</dbReference>
<sequence length="665" mass="74573">MTKEKFSHLFSPMKIGHMELKNRIMTSGHQTTLVENHLPTEDFAAYHTERAKGGVGLIVMEAHGVHKTGLNTPFAIDASHPEIIHLHKKTAENIHKHDGKLIAQLIHHGREAYVSEANNDVVAPSAVPTERFHIIPRELEEEEIEEIIDGFVQSALHLKEAGLDGVEFVGSHTYLFEQFWSPTVNKRTDQWGGSFENRMRFSREVITRVRKAVGDDYVLGMRMSLESQDDVGTSADSSLDVIRHLHELEKLNYWSLVIGSSATYKGSSYIVPPASESASQLFSKVKQVREIIGALPLILTSRIYTPDIAEQLLADQCADVVGMTRALIADPHLPNKLITDKGKQIIPCIACNQGCIGRYQQHLPIRCTVNPVTGREKYYADVPATARAKIVAVIGGGPSGMMAAITLKKQGHDVTLFEENDCLGGQLNILQGGLYREQVRQWRTYLINELERLNVQIEKGKRFTYAHLKRMKPNAVIVATGSKPLLPDDVDNTTISYYTSWDILNHTPVKEEDILVLDWKGDWPGVEAAEFLAVQGKNVEIVSQSYGIGEAVQQYKRNKLLERFDTLKVNQTPHFKLKAMKQDSILLEHIFSGRIEERKPEAIVLATGQDASEALEEYRRLKNLRCEVIRIGDAKSPRSLDEAVWEGFQAALNLSAEKEEEQING</sequence>
<evidence type="ECO:0000256" key="5">
    <source>
        <dbReference type="ARBA" id="ARBA00022643"/>
    </source>
</evidence>
<feature type="domain" description="FAD/NAD(P)-binding" evidence="11">
    <location>
        <begin position="391"/>
        <end position="616"/>
    </location>
</feature>
<name>A0A1G8RGV7_9BACI</name>
<evidence type="ECO:0000259" key="11">
    <source>
        <dbReference type="Pfam" id="PF07992"/>
    </source>
</evidence>
<evidence type="ECO:0000256" key="8">
    <source>
        <dbReference type="ARBA" id="ARBA00023004"/>
    </source>
</evidence>
<dbReference type="SUPFAM" id="SSF51971">
    <property type="entry name" value="Nucleotide-binding domain"/>
    <property type="match status" value="1"/>
</dbReference>
<keyword evidence="9" id="KW-0411">Iron-sulfur</keyword>
<keyword evidence="8" id="KW-0408">Iron</keyword>
<dbReference type="Gene3D" id="3.50.50.60">
    <property type="entry name" value="FAD/NAD(P)-binding domain"/>
    <property type="match status" value="1"/>
</dbReference>
<reference evidence="12 13" key="1">
    <citation type="submission" date="2016-10" db="EMBL/GenBank/DDBJ databases">
        <authorList>
            <person name="de Groot N.N."/>
        </authorList>
    </citation>
    <scope>NUCLEOTIDE SEQUENCE [LARGE SCALE GENOMIC DNA]</scope>
    <source>
        <strain evidence="13">P4B,CCM 7963,CECT 7998,DSM 25260,IBRC-M 10614,KCTC 13821</strain>
    </source>
</reference>
<evidence type="ECO:0000256" key="6">
    <source>
        <dbReference type="ARBA" id="ARBA00022723"/>
    </source>
</evidence>
<dbReference type="PRINTS" id="PR00368">
    <property type="entry name" value="FADPNR"/>
</dbReference>
<dbReference type="GO" id="GO:0008670">
    <property type="term" value="F:2,4-dienoyl-CoA reductase (NADPH) activity"/>
    <property type="evidence" value="ECO:0007669"/>
    <property type="project" value="TreeGrafter"/>
</dbReference>
<protein>
    <submittedName>
        <fullName evidence="12">2,4-dienoyl-CoA reductase</fullName>
    </submittedName>
</protein>
<accession>A0A1G8RGV7</accession>
<dbReference type="InterPro" id="IPR001155">
    <property type="entry name" value="OxRdtase_FMN_N"/>
</dbReference>
<dbReference type="InterPro" id="IPR051793">
    <property type="entry name" value="NADH:flavin_oxidoreductase"/>
</dbReference>
<feature type="domain" description="NADH:flavin oxidoreductase/NADH oxidase N-terminal" evidence="10">
    <location>
        <begin position="9"/>
        <end position="338"/>
    </location>
</feature>
<keyword evidence="13" id="KW-1185">Reference proteome</keyword>
<evidence type="ECO:0000313" key="13">
    <source>
        <dbReference type="Proteomes" id="UP000199017"/>
    </source>
</evidence>
<keyword evidence="4" id="KW-0285">Flavoprotein</keyword>
<evidence type="ECO:0000256" key="2">
    <source>
        <dbReference type="ARBA" id="ARBA00001966"/>
    </source>
</evidence>
<evidence type="ECO:0000256" key="7">
    <source>
        <dbReference type="ARBA" id="ARBA00023002"/>
    </source>
</evidence>
<dbReference type="Gene3D" id="3.40.50.720">
    <property type="entry name" value="NAD(P)-binding Rossmann-like Domain"/>
    <property type="match status" value="1"/>
</dbReference>
<dbReference type="GO" id="GO:0046872">
    <property type="term" value="F:metal ion binding"/>
    <property type="evidence" value="ECO:0007669"/>
    <property type="project" value="UniProtKB-KW"/>
</dbReference>
<evidence type="ECO:0000256" key="9">
    <source>
        <dbReference type="ARBA" id="ARBA00023014"/>
    </source>
</evidence>
<dbReference type="EMBL" id="FNDU01000027">
    <property type="protein sequence ID" value="SDJ16198.1"/>
    <property type="molecule type" value="Genomic_DNA"/>
</dbReference>
<evidence type="ECO:0000256" key="3">
    <source>
        <dbReference type="ARBA" id="ARBA00011048"/>
    </source>
</evidence>
<keyword evidence="6" id="KW-0479">Metal-binding</keyword>
<gene>
    <name evidence="12" type="ORF">SAMN05216352_12726</name>
</gene>
<dbReference type="InterPro" id="IPR023753">
    <property type="entry name" value="FAD/NAD-binding_dom"/>
</dbReference>
<dbReference type="InterPro" id="IPR036188">
    <property type="entry name" value="FAD/NAD-bd_sf"/>
</dbReference>
<dbReference type="InterPro" id="IPR013785">
    <property type="entry name" value="Aldolase_TIM"/>
</dbReference>
<dbReference type="OrthoDB" id="9772736at2"/>
<dbReference type="RefSeq" id="WP_091588273.1">
    <property type="nucleotide sequence ID" value="NZ_FNDU01000027.1"/>
</dbReference>
<dbReference type="GO" id="GO:0033543">
    <property type="term" value="P:fatty acid beta-oxidation, unsaturated, even number, reductase/isomerase pathway"/>
    <property type="evidence" value="ECO:0007669"/>
    <property type="project" value="TreeGrafter"/>
</dbReference>
<evidence type="ECO:0000256" key="1">
    <source>
        <dbReference type="ARBA" id="ARBA00001917"/>
    </source>
</evidence>
<comment type="similarity">
    <text evidence="3">In the N-terminal section; belongs to the NADH:flavin oxidoreductase/NADH oxidase family.</text>
</comment>
<dbReference type="STRING" id="930129.SAMN05216352_12726"/>
<dbReference type="AlphaFoldDB" id="A0A1G8RGV7"/>
<keyword evidence="7" id="KW-0560">Oxidoreductase</keyword>
<dbReference type="PANTHER" id="PTHR42917:SF2">
    <property type="entry name" value="2,4-DIENOYL-COA REDUCTASE [(2E)-ENOYL-COA-PRODUCING]"/>
    <property type="match status" value="1"/>
</dbReference>
<dbReference type="Pfam" id="PF00724">
    <property type="entry name" value="Oxidored_FMN"/>
    <property type="match status" value="1"/>
</dbReference>
<dbReference type="Proteomes" id="UP000199017">
    <property type="component" value="Unassembled WGS sequence"/>
</dbReference>
<comment type="cofactor">
    <cofactor evidence="2">
        <name>[4Fe-4S] cluster</name>
        <dbReference type="ChEBI" id="CHEBI:49883"/>
    </cofactor>
</comment>
<proteinExistence type="inferred from homology"/>
<organism evidence="12 13">
    <name type="scientific">Alteribacillus bidgolensis</name>
    <dbReference type="NCBI Taxonomy" id="930129"/>
    <lineage>
        <taxon>Bacteria</taxon>
        <taxon>Bacillati</taxon>
        <taxon>Bacillota</taxon>
        <taxon>Bacilli</taxon>
        <taxon>Bacillales</taxon>
        <taxon>Bacillaceae</taxon>
        <taxon>Alteribacillus</taxon>
    </lineage>
</organism>